<dbReference type="SUPFAM" id="SSF50022">
    <property type="entry name" value="ISP domain"/>
    <property type="match status" value="1"/>
</dbReference>
<protein>
    <recommendedName>
        <fullName evidence="5">Rieske domain-containing protein</fullName>
    </recommendedName>
</protein>
<keyword evidence="1" id="KW-0001">2Fe-2S</keyword>
<dbReference type="PANTHER" id="PTHR40261:SF1">
    <property type="entry name" value="RIESKE DOMAIN-CONTAINING PROTEIN"/>
    <property type="match status" value="1"/>
</dbReference>
<evidence type="ECO:0000256" key="3">
    <source>
        <dbReference type="ARBA" id="ARBA00023004"/>
    </source>
</evidence>
<proteinExistence type="predicted"/>
<dbReference type="Proteomes" id="UP000626148">
    <property type="component" value="Unassembled WGS sequence"/>
</dbReference>
<sequence length="104" mass="11419">MTELCSVHDLEEGQSLGFDLPGNPVFAVRKDGEVFVYKNECPHLGINLEFMENDFLDMDGALIQCSTHGALFEIESGHCLAGPCQGDYLTPVPFKIENDTIVLA</sequence>
<dbReference type="AlphaFoldDB" id="A0A918K2T2"/>
<reference evidence="6" key="2">
    <citation type="submission" date="2020-09" db="EMBL/GenBank/DDBJ databases">
        <authorList>
            <person name="Sun Q."/>
            <person name="Kim S."/>
        </authorList>
    </citation>
    <scope>NUCLEOTIDE SEQUENCE</scope>
    <source>
        <strain evidence="6">KCTC 22169</strain>
    </source>
</reference>
<evidence type="ECO:0000256" key="2">
    <source>
        <dbReference type="ARBA" id="ARBA00022723"/>
    </source>
</evidence>
<reference evidence="6" key="1">
    <citation type="journal article" date="2014" name="Int. J. Syst. Evol. Microbiol.">
        <title>Complete genome sequence of Corynebacterium casei LMG S-19264T (=DSM 44701T), isolated from a smear-ripened cheese.</title>
        <authorList>
            <consortium name="US DOE Joint Genome Institute (JGI-PGF)"/>
            <person name="Walter F."/>
            <person name="Albersmeier A."/>
            <person name="Kalinowski J."/>
            <person name="Ruckert C."/>
        </authorList>
    </citation>
    <scope>NUCLEOTIDE SEQUENCE</scope>
    <source>
        <strain evidence="6">KCTC 22169</strain>
    </source>
</reference>
<dbReference type="Gene3D" id="2.102.10.10">
    <property type="entry name" value="Rieske [2Fe-2S] iron-sulphur domain"/>
    <property type="match status" value="1"/>
</dbReference>
<name>A0A918K2T2_9GAMM</name>
<dbReference type="GO" id="GO:0046872">
    <property type="term" value="F:metal ion binding"/>
    <property type="evidence" value="ECO:0007669"/>
    <property type="project" value="UniProtKB-KW"/>
</dbReference>
<dbReference type="CDD" id="cd03467">
    <property type="entry name" value="Rieske"/>
    <property type="match status" value="1"/>
</dbReference>
<dbReference type="InterPro" id="IPR017941">
    <property type="entry name" value="Rieske_2Fe-2S"/>
</dbReference>
<organism evidence="6 7">
    <name type="scientific">Saccharospirillum salsuginis</name>
    <dbReference type="NCBI Taxonomy" id="418750"/>
    <lineage>
        <taxon>Bacteria</taxon>
        <taxon>Pseudomonadati</taxon>
        <taxon>Pseudomonadota</taxon>
        <taxon>Gammaproteobacteria</taxon>
        <taxon>Oceanospirillales</taxon>
        <taxon>Saccharospirillaceae</taxon>
        <taxon>Saccharospirillum</taxon>
    </lineage>
</organism>
<comment type="caution">
    <text evidence="6">The sequence shown here is derived from an EMBL/GenBank/DDBJ whole genome shotgun (WGS) entry which is preliminary data.</text>
</comment>
<evidence type="ECO:0000256" key="1">
    <source>
        <dbReference type="ARBA" id="ARBA00022714"/>
    </source>
</evidence>
<evidence type="ECO:0000259" key="5">
    <source>
        <dbReference type="PROSITE" id="PS51296"/>
    </source>
</evidence>
<evidence type="ECO:0000256" key="4">
    <source>
        <dbReference type="ARBA" id="ARBA00023014"/>
    </source>
</evidence>
<evidence type="ECO:0000313" key="7">
    <source>
        <dbReference type="Proteomes" id="UP000626148"/>
    </source>
</evidence>
<dbReference type="InterPro" id="IPR036922">
    <property type="entry name" value="Rieske_2Fe-2S_sf"/>
</dbReference>
<keyword evidence="2" id="KW-0479">Metal-binding</keyword>
<keyword evidence="3" id="KW-0408">Iron</keyword>
<dbReference type="Pfam" id="PF00355">
    <property type="entry name" value="Rieske"/>
    <property type="match status" value="1"/>
</dbReference>
<feature type="domain" description="Rieske" evidence="5">
    <location>
        <begin position="2"/>
        <end position="103"/>
    </location>
</feature>
<dbReference type="EMBL" id="BMXR01000002">
    <property type="protein sequence ID" value="GGX45879.1"/>
    <property type="molecule type" value="Genomic_DNA"/>
</dbReference>
<evidence type="ECO:0000313" key="6">
    <source>
        <dbReference type="EMBL" id="GGX45879.1"/>
    </source>
</evidence>
<dbReference type="PROSITE" id="PS51296">
    <property type="entry name" value="RIESKE"/>
    <property type="match status" value="1"/>
</dbReference>
<keyword evidence="7" id="KW-1185">Reference proteome</keyword>
<dbReference type="RefSeq" id="WP_189607494.1">
    <property type="nucleotide sequence ID" value="NZ_BMXR01000002.1"/>
</dbReference>
<keyword evidence="4" id="KW-0411">Iron-sulfur</keyword>
<dbReference type="PANTHER" id="PTHR40261">
    <property type="match status" value="1"/>
</dbReference>
<accession>A0A918K2T2</accession>
<gene>
    <name evidence="6" type="ORF">GCM10007392_11140</name>
</gene>
<dbReference type="GO" id="GO:0051537">
    <property type="term" value="F:2 iron, 2 sulfur cluster binding"/>
    <property type="evidence" value="ECO:0007669"/>
    <property type="project" value="UniProtKB-KW"/>
</dbReference>